<comment type="subcellular location">
    <subcellularLocation>
        <location evidence="10">Endomembrane system</location>
        <topology evidence="10">Single-pass type I membrane protein</topology>
    </subcellularLocation>
    <subcellularLocation>
        <location evidence="1">Endoplasmic reticulum</location>
    </subcellularLocation>
</comment>
<organism evidence="12 13">
    <name type="scientific">Bemisia tabaci</name>
    <name type="common">Sweetpotato whitefly</name>
    <name type="synonym">Aleurodes tabaci</name>
    <dbReference type="NCBI Taxonomy" id="7038"/>
    <lineage>
        <taxon>Eukaryota</taxon>
        <taxon>Metazoa</taxon>
        <taxon>Ecdysozoa</taxon>
        <taxon>Arthropoda</taxon>
        <taxon>Hexapoda</taxon>
        <taxon>Insecta</taxon>
        <taxon>Pterygota</taxon>
        <taxon>Neoptera</taxon>
        <taxon>Paraneoptera</taxon>
        <taxon>Hemiptera</taxon>
        <taxon>Sternorrhyncha</taxon>
        <taxon>Aleyrodoidea</taxon>
        <taxon>Aleyrodidae</taxon>
        <taxon>Aleyrodinae</taxon>
        <taxon>Bemisia</taxon>
    </lineage>
</organism>
<name>A0A9N9ZZ79_BEMTA</name>
<dbReference type="InterPro" id="IPR002213">
    <property type="entry name" value="UDP_glucos_trans"/>
</dbReference>
<dbReference type="GO" id="GO:0008194">
    <property type="term" value="F:UDP-glycosyltransferase activity"/>
    <property type="evidence" value="ECO:0007669"/>
    <property type="project" value="InterPro"/>
</dbReference>
<feature type="transmembrane region" description="Helical" evidence="11">
    <location>
        <begin position="482"/>
        <end position="506"/>
    </location>
</feature>
<dbReference type="Gene3D" id="3.40.50.2000">
    <property type="entry name" value="Glycogen Phosphorylase B"/>
    <property type="match status" value="2"/>
</dbReference>
<keyword evidence="8 11" id="KW-0472">Membrane</keyword>
<evidence type="ECO:0000256" key="4">
    <source>
        <dbReference type="ARBA" id="ARBA00022679"/>
    </source>
</evidence>
<evidence type="ECO:0000256" key="7">
    <source>
        <dbReference type="ARBA" id="ARBA00022989"/>
    </source>
</evidence>
<evidence type="ECO:0000256" key="2">
    <source>
        <dbReference type="ARBA" id="ARBA00009995"/>
    </source>
</evidence>
<evidence type="ECO:0000256" key="8">
    <source>
        <dbReference type="ARBA" id="ARBA00023136"/>
    </source>
</evidence>
<keyword evidence="5 11" id="KW-0812">Transmembrane</keyword>
<dbReference type="GO" id="GO:0005783">
    <property type="term" value="C:endoplasmic reticulum"/>
    <property type="evidence" value="ECO:0007669"/>
    <property type="project" value="UniProtKB-SubCell"/>
</dbReference>
<accession>A0A9N9ZZ79</accession>
<keyword evidence="9" id="KW-0325">Glycoprotein</keyword>
<dbReference type="PANTHER" id="PTHR48043">
    <property type="entry name" value="EG:EG0003.4 PROTEIN-RELATED"/>
    <property type="match status" value="1"/>
</dbReference>
<keyword evidence="3" id="KW-0328">Glycosyltransferase</keyword>
<evidence type="ECO:0000313" key="12">
    <source>
        <dbReference type="EMBL" id="CAH0380705.1"/>
    </source>
</evidence>
<evidence type="ECO:0000256" key="6">
    <source>
        <dbReference type="ARBA" id="ARBA00022824"/>
    </source>
</evidence>
<dbReference type="KEGG" id="btab:109038550"/>
<dbReference type="Proteomes" id="UP001152759">
    <property type="component" value="Chromosome 1"/>
</dbReference>
<dbReference type="FunFam" id="3.40.50.2000:FF:000050">
    <property type="entry name" value="UDP-glucuronosyltransferase"/>
    <property type="match status" value="1"/>
</dbReference>
<dbReference type="SUPFAM" id="SSF53756">
    <property type="entry name" value="UDP-Glycosyltransferase/glycogen phosphorylase"/>
    <property type="match status" value="1"/>
</dbReference>
<protein>
    <recommendedName>
        <fullName evidence="14">UDP-glucuronosyltransferase</fullName>
    </recommendedName>
</protein>
<dbReference type="CDD" id="cd03784">
    <property type="entry name" value="GT1_Gtf-like"/>
    <property type="match status" value="1"/>
</dbReference>
<dbReference type="EMBL" id="OU963862">
    <property type="protein sequence ID" value="CAH0380705.1"/>
    <property type="molecule type" value="Genomic_DNA"/>
</dbReference>
<dbReference type="InterPro" id="IPR050271">
    <property type="entry name" value="UDP-glycosyltransferase"/>
</dbReference>
<evidence type="ECO:0000256" key="11">
    <source>
        <dbReference type="SAM" id="Phobius"/>
    </source>
</evidence>
<reference evidence="12" key="1">
    <citation type="submission" date="2021-12" db="EMBL/GenBank/DDBJ databases">
        <authorList>
            <person name="King R."/>
        </authorList>
    </citation>
    <scope>NUCLEOTIDE SEQUENCE</scope>
</reference>
<comment type="similarity">
    <text evidence="2">Belongs to the UDP-glycosyltransferase family.</text>
</comment>
<dbReference type="Pfam" id="PF00201">
    <property type="entry name" value="UDPGT"/>
    <property type="match status" value="1"/>
</dbReference>
<keyword evidence="6" id="KW-0256">Endoplasmic reticulum</keyword>
<gene>
    <name evidence="12" type="ORF">BEMITA_LOCUS425</name>
</gene>
<keyword evidence="13" id="KW-1185">Reference proteome</keyword>
<keyword evidence="7 11" id="KW-1133">Transmembrane helix</keyword>
<dbReference type="PANTHER" id="PTHR48043:SF159">
    <property type="entry name" value="EG:EG0003.4 PROTEIN-RELATED"/>
    <property type="match status" value="1"/>
</dbReference>
<evidence type="ECO:0000256" key="1">
    <source>
        <dbReference type="ARBA" id="ARBA00004240"/>
    </source>
</evidence>
<proteinExistence type="inferred from homology"/>
<evidence type="ECO:0000256" key="5">
    <source>
        <dbReference type="ARBA" id="ARBA00022692"/>
    </source>
</evidence>
<evidence type="ECO:0000313" key="13">
    <source>
        <dbReference type="Proteomes" id="UP001152759"/>
    </source>
</evidence>
<evidence type="ECO:0000256" key="3">
    <source>
        <dbReference type="ARBA" id="ARBA00022676"/>
    </source>
</evidence>
<dbReference type="AlphaFoldDB" id="A0A9N9ZZ79"/>
<keyword evidence="4" id="KW-0808">Transferase</keyword>
<evidence type="ECO:0000256" key="10">
    <source>
        <dbReference type="ARBA" id="ARBA00046288"/>
    </source>
</evidence>
<evidence type="ECO:0008006" key="14">
    <source>
        <dbReference type="Google" id="ProtNLM"/>
    </source>
</evidence>
<evidence type="ECO:0000256" key="9">
    <source>
        <dbReference type="ARBA" id="ARBA00023180"/>
    </source>
</evidence>
<sequence length="533" mass="60715">MRKMNAKKYLICGIFLLNCVGFAAPARILFLFPISLGSHFRAFFPVVEELAARGHEITAYVNSDLKRAEPMRNYREILVRADPNATSFKDFDFIGMRKASIFQYTLNLWNIFAPMTDDALRSSALQDLMESQEQFDVIIVHGATILQEPLLGFAHKFGAPVINLHPIAVTPLMASLTGIPNPLSYVPDFRLPYPERMNFWQRINNLIIAAFDLLGGHFYFLPSQEEVMRRNFRSEALPPLRDLIANISLHLVLSHPMMHIRPYGPNVVQISGTQIKPATELPEDLKKFMDEAQDGVIYFSLGSFIQPSFLSDQMKRVLTETLKSVRQRVILKWPEKFDGDPKHIFQNSWLPQTAILAHPNCKLFITHGGINSLVEVMTAGVPTLGLPMFADQFHNVAYYEHIGVGLNANIDDNFTIEEFTRKINRILNTPSFVENSKRWAAIYGDLPETSLERAVFWVEYVIRHKGAHHLKPASATMPFHKYMLFDVIAFCSAVFILILYILIWIVCKTLRILKLIVSSKGAPEKGHLSKKRD</sequence>